<organism evidence="2 3">
    <name type="scientific">Cohaesibacter marisflavi</name>
    <dbReference type="NCBI Taxonomy" id="655353"/>
    <lineage>
        <taxon>Bacteria</taxon>
        <taxon>Pseudomonadati</taxon>
        <taxon>Pseudomonadota</taxon>
        <taxon>Alphaproteobacteria</taxon>
        <taxon>Hyphomicrobiales</taxon>
        <taxon>Cohaesibacteraceae</taxon>
    </lineage>
</organism>
<dbReference type="AlphaFoldDB" id="A0A1I5FTH6"/>
<proteinExistence type="predicted"/>
<dbReference type="STRING" id="655353.SAMN04488056_104180"/>
<dbReference type="OrthoDB" id="7348755at2"/>
<keyword evidence="3" id="KW-1185">Reference proteome</keyword>
<sequence>MVSVPSNRGYEITAASLAKRYDGYEIEDSHGWFLNMLPPAPLTVLDIGAGSGRDGLHYAEKGYQVTAIEPTDAFRKIAQAKEGAEAIEWLEDTLPELETLGQRRFDIITLIAVWMHLDVEERERGMVRLNDLLEPGGFLAMTVRHGEPPEGRLMFEVSDEEVIEAARGLGLSLVSHANVESSQPLNKAKGITWSRFAFRKG</sequence>
<protein>
    <submittedName>
        <fullName evidence="2">Methyltransferase domain-containing protein</fullName>
    </submittedName>
</protein>
<accession>A0A1I5FTH6</accession>
<dbReference type="RefSeq" id="WP_090071659.1">
    <property type="nucleotide sequence ID" value="NZ_FOVR01000004.1"/>
</dbReference>
<dbReference type="EMBL" id="FOVR01000004">
    <property type="protein sequence ID" value="SFO26511.1"/>
    <property type="molecule type" value="Genomic_DNA"/>
</dbReference>
<dbReference type="Gene3D" id="3.40.50.150">
    <property type="entry name" value="Vaccinia Virus protein VP39"/>
    <property type="match status" value="1"/>
</dbReference>
<dbReference type="SUPFAM" id="SSF53335">
    <property type="entry name" value="S-adenosyl-L-methionine-dependent methyltransferases"/>
    <property type="match status" value="1"/>
</dbReference>
<keyword evidence="2" id="KW-0808">Transferase</keyword>
<dbReference type="GO" id="GO:0008168">
    <property type="term" value="F:methyltransferase activity"/>
    <property type="evidence" value="ECO:0007669"/>
    <property type="project" value="UniProtKB-KW"/>
</dbReference>
<gene>
    <name evidence="2" type="ORF">SAMN04488056_104180</name>
</gene>
<name>A0A1I5FTH6_9HYPH</name>
<dbReference type="Pfam" id="PF13649">
    <property type="entry name" value="Methyltransf_25"/>
    <property type="match status" value="1"/>
</dbReference>
<dbReference type="InterPro" id="IPR029063">
    <property type="entry name" value="SAM-dependent_MTases_sf"/>
</dbReference>
<dbReference type="CDD" id="cd02440">
    <property type="entry name" value="AdoMet_MTases"/>
    <property type="match status" value="1"/>
</dbReference>
<keyword evidence="2" id="KW-0489">Methyltransferase</keyword>
<dbReference type="Proteomes" id="UP000199236">
    <property type="component" value="Unassembled WGS sequence"/>
</dbReference>
<reference evidence="2 3" key="1">
    <citation type="submission" date="2016-10" db="EMBL/GenBank/DDBJ databases">
        <authorList>
            <person name="de Groot N.N."/>
        </authorList>
    </citation>
    <scope>NUCLEOTIDE SEQUENCE [LARGE SCALE GENOMIC DNA]</scope>
    <source>
        <strain evidence="2 3">CGMCC 1.9157</strain>
    </source>
</reference>
<evidence type="ECO:0000259" key="1">
    <source>
        <dbReference type="Pfam" id="PF13649"/>
    </source>
</evidence>
<feature type="domain" description="Methyltransferase" evidence="1">
    <location>
        <begin position="44"/>
        <end position="137"/>
    </location>
</feature>
<dbReference type="GO" id="GO:0032259">
    <property type="term" value="P:methylation"/>
    <property type="evidence" value="ECO:0007669"/>
    <property type="project" value="UniProtKB-KW"/>
</dbReference>
<evidence type="ECO:0000313" key="2">
    <source>
        <dbReference type="EMBL" id="SFO26511.1"/>
    </source>
</evidence>
<evidence type="ECO:0000313" key="3">
    <source>
        <dbReference type="Proteomes" id="UP000199236"/>
    </source>
</evidence>
<dbReference type="InterPro" id="IPR041698">
    <property type="entry name" value="Methyltransf_25"/>
</dbReference>